<accession>A0ABX1RCC2</accession>
<dbReference type="PANTHER" id="PTHR39335">
    <property type="entry name" value="BLL4220 PROTEIN"/>
    <property type="match status" value="1"/>
</dbReference>
<evidence type="ECO:0000256" key="1">
    <source>
        <dbReference type="SAM" id="MobiDB-lite"/>
    </source>
</evidence>
<protein>
    <recommendedName>
        <fullName evidence="4">Lipoprotein with Yx(FWY)xxD motif</fullName>
    </recommendedName>
</protein>
<evidence type="ECO:0008006" key="4">
    <source>
        <dbReference type="Google" id="ProtNLM"/>
    </source>
</evidence>
<dbReference type="Pfam" id="PF03640">
    <property type="entry name" value="Lipoprotein_15"/>
    <property type="match status" value="2"/>
</dbReference>
<organism evidence="2 3">
    <name type="scientific">Pseudonocardia xinjiangensis</name>
    <dbReference type="NCBI Taxonomy" id="75289"/>
    <lineage>
        <taxon>Bacteria</taxon>
        <taxon>Bacillati</taxon>
        <taxon>Actinomycetota</taxon>
        <taxon>Actinomycetes</taxon>
        <taxon>Pseudonocardiales</taxon>
        <taxon>Pseudonocardiaceae</taxon>
        <taxon>Pseudonocardia</taxon>
    </lineage>
</organism>
<dbReference type="EMBL" id="JAAXKY010000034">
    <property type="protein sequence ID" value="NMH78031.1"/>
    <property type="molecule type" value="Genomic_DNA"/>
</dbReference>
<keyword evidence="3" id="KW-1185">Reference proteome</keyword>
<evidence type="ECO:0000313" key="2">
    <source>
        <dbReference type="EMBL" id="NMH78031.1"/>
    </source>
</evidence>
<reference evidence="2 3" key="1">
    <citation type="submission" date="2020-04" db="EMBL/GenBank/DDBJ databases">
        <authorList>
            <person name="Klaysubun C."/>
            <person name="Duangmal K."/>
            <person name="Lipun K."/>
        </authorList>
    </citation>
    <scope>NUCLEOTIDE SEQUENCE [LARGE SCALE GENOMIC DNA]</scope>
    <source>
        <strain evidence="2 3">JCM 11839</strain>
    </source>
</reference>
<dbReference type="PANTHER" id="PTHR39335:SF1">
    <property type="entry name" value="BLL4220 PROTEIN"/>
    <property type="match status" value="1"/>
</dbReference>
<feature type="region of interest" description="Disordered" evidence="1">
    <location>
        <begin position="236"/>
        <end position="274"/>
    </location>
</feature>
<gene>
    <name evidence="2" type="ORF">HF577_13175</name>
</gene>
<name>A0ABX1RCC2_9PSEU</name>
<evidence type="ECO:0000313" key="3">
    <source>
        <dbReference type="Proteomes" id="UP001296706"/>
    </source>
</evidence>
<proteinExistence type="predicted"/>
<dbReference type="Proteomes" id="UP001296706">
    <property type="component" value="Unassembled WGS sequence"/>
</dbReference>
<dbReference type="InterPro" id="IPR005297">
    <property type="entry name" value="Lipoprotein_repeat"/>
</dbReference>
<sequence length="274" mass="28356">MDHPECRNRNAARIRVLLRTGRSDRPADLPEELTMMLRSVARHAVIAAVGLAALAACGTAAAPPAALPAAAAPPSAEQQAPDQTQQQFGQVIATEAPTITRTQGKVKIYTGASTAAITPPTDHASNTIQLQVIANTQIGPYVSDSSGMTLYRFDKDTAKPSKSNCTGDCATTWPPLLVKSPGDIYTVGLDAKTVGYVERPDGTCQVTIAGWPIYYFSKDQQPGDIKGQGVGGTWFAVNPKGGKTAATQEPAAAGTQPGSGSGQQQSSSGGSGGY</sequence>
<comment type="caution">
    <text evidence="2">The sequence shown here is derived from an EMBL/GenBank/DDBJ whole genome shotgun (WGS) entry which is preliminary data.</text>
</comment>